<dbReference type="EMBL" id="AEDD01000003">
    <property type="protein sequence ID" value="EFM11909.1"/>
    <property type="molecule type" value="Genomic_DNA"/>
</dbReference>
<dbReference type="AlphaFoldDB" id="E0I793"/>
<dbReference type="STRING" id="717606.PaecuDRAFT_1517"/>
<accession>E0I793</accession>
<proteinExistence type="predicted"/>
<dbReference type="OrthoDB" id="2597073at2"/>
<reference evidence="2 3" key="1">
    <citation type="submission" date="2010-07" db="EMBL/GenBank/DDBJ databases">
        <title>The draft genome of Paenibacillus curdlanolyticus YK9.</title>
        <authorList>
            <consortium name="US DOE Joint Genome Institute (JGI-PGF)"/>
            <person name="Lucas S."/>
            <person name="Copeland A."/>
            <person name="Lapidus A."/>
            <person name="Cheng J.-F."/>
            <person name="Bruce D."/>
            <person name="Goodwin L."/>
            <person name="Pitluck S."/>
            <person name="Land M.L."/>
            <person name="Hauser L."/>
            <person name="Chang Y.-J."/>
            <person name="Jeffries C."/>
            <person name="Anderson I.J."/>
            <person name="Johnson E."/>
            <person name="Loganathan U."/>
            <person name="Mulhopadhyay B."/>
            <person name="Kyrpides N."/>
            <person name="Woyke T.J."/>
        </authorList>
    </citation>
    <scope>NUCLEOTIDE SEQUENCE [LARGE SCALE GENOMIC DNA]</scope>
    <source>
        <strain evidence="2 3">YK9</strain>
    </source>
</reference>
<gene>
    <name evidence="2" type="ORF">PaecuDRAFT_1517</name>
</gene>
<keyword evidence="3" id="KW-1185">Reference proteome</keyword>
<sequence length="166" mass="19382">MSKLVYLNRSKPVVRIFRSQAGSISMEIDHEVYSKISIVRCFPYTIPDKHISVKSESGAELYTIDCLSQLSEESRLVVEEALRERYMIPRITRIASIKKRGAYWSWSVDTDYGATRLMMMNLHETIRQITPARWIVTDQDGRRFEFSKNESLDAHSLKQWGSIKFQ</sequence>
<dbReference type="InterPro" id="IPR015005">
    <property type="entry name" value="DUF1854"/>
</dbReference>
<evidence type="ECO:0000259" key="1">
    <source>
        <dbReference type="Pfam" id="PF08909"/>
    </source>
</evidence>
<name>E0I793_9BACL</name>
<protein>
    <recommendedName>
        <fullName evidence="1">DUF1854 domain-containing protein</fullName>
    </recommendedName>
</protein>
<dbReference type="RefSeq" id="WP_006037528.1">
    <property type="nucleotide sequence ID" value="NZ_AEDD01000003.1"/>
</dbReference>
<evidence type="ECO:0000313" key="3">
    <source>
        <dbReference type="Proteomes" id="UP000005387"/>
    </source>
</evidence>
<dbReference type="Pfam" id="PF08909">
    <property type="entry name" value="DUF1854"/>
    <property type="match status" value="1"/>
</dbReference>
<feature type="domain" description="DUF1854" evidence="1">
    <location>
        <begin position="33"/>
        <end position="158"/>
    </location>
</feature>
<evidence type="ECO:0000313" key="2">
    <source>
        <dbReference type="EMBL" id="EFM11909.1"/>
    </source>
</evidence>
<dbReference type="Proteomes" id="UP000005387">
    <property type="component" value="Unassembled WGS sequence"/>
</dbReference>
<dbReference type="eggNOG" id="COG1132">
    <property type="taxonomic scope" value="Bacteria"/>
</dbReference>
<organism evidence="2 3">
    <name type="scientific">Paenibacillus curdlanolyticus YK9</name>
    <dbReference type="NCBI Taxonomy" id="717606"/>
    <lineage>
        <taxon>Bacteria</taxon>
        <taxon>Bacillati</taxon>
        <taxon>Bacillota</taxon>
        <taxon>Bacilli</taxon>
        <taxon>Bacillales</taxon>
        <taxon>Paenibacillaceae</taxon>
        <taxon>Paenibacillus</taxon>
    </lineage>
</organism>